<proteinExistence type="predicted"/>
<accession>A0A2A7NQN1</accession>
<feature type="transmembrane region" description="Helical" evidence="1">
    <location>
        <begin position="101"/>
        <end position="121"/>
    </location>
</feature>
<evidence type="ECO:0000313" key="2">
    <source>
        <dbReference type="EMBL" id="PEG52667.1"/>
    </source>
</evidence>
<keyword evidence="1" id="KW-0472">Membrane</keyword>
<feature type="transmembrane region" description="Helical" evidence="1">
    <location>
        <begin position="141"/>
        <end position="160"/>
    </location>
</feature>
<reference evidence="2 3" key="1">
    <citation type="submission" date="2017-10" db="EMBL/GenBank/DDBJ databases">
        <title>The new phylogeny of genus Mycobacterium.</title>
        <authorList>
            <person name="Tortoli E."/>
            <person name="Trovato A."/>
            <person name="Cirillo D.M."/>
        </authorList>
    </citation>
    <scope>NUCLEOTIDE SEQUENCE [LARGE SCALE GENOMIC DNA]</scope>
    <source>
        <strain evidence="2 3">IP141170001</strain>
    </source>
</reference>
<keyword evidence="1" id="KW-0812">Transmembrane</keyword>
<evidence type="ECO:0000256" key="1">
    <source>
        <dbReference type="SAM" id="Phobius"/>
    </source>
</evidence>
<dbReference type="InterPro" id="IPR018719">
    <property type="entry name" value="DUF2243_membrane"/>
</dbReference>
<gene>
    <name evidence="2" type="ORF">CRI78_20220</name>
</gene>
<feature type="transmembrane region" description="Helical" evidence="1">
    <location>
        <begin position="20"/>
        <end position="42"/>
    </location>
</feature>
<keyword evidence="1" id="KW-1133">Transmembrane helix</keyword>
<dbReference type="AlphaFoldDB" id="A0A2A7NQN1"/>
<comment type="caution">
    <text evidence="2">The sequence shown here is derived from an EMBL/GenBank/DDBJ whole genome shotgun (WGS) entry which is preliminary data.</text>
</comment>
<dbReference type="OrthoDB" id="5190099at2"/>
<feature type="transmembrane region" description="Helical" evidence="1">
    <location>
        <begin position="70"/>
        <end position="89"/>
    </location>
</feature>
<evidence type="ECO:0008006" key="4">
    <source>
        <dbReference type="Google" id="ProtNLM"/>
    </source>
</evidence>
<protein>
    <recommendedName>
        <fullName evidence="4">DUF2243 domain-containing protein</fullName>
    </recommendedName>
</protein>
<dbReference type="Pfam" id="PF10002">
    <property type="entry name" value="DUF2243"/>
    <property type="match status" value="1"/>
</dbReference>
<sequence>MHGQFDTRDRSAAVRRPTVLPALLLGLGFGGFIDGIVLHEILQWHHMVSHVDDYPVDTLAGLEVNVLADGIFHVATWLLVWAGTIMMLISWRQGRLAPNWSFHFGLLLMGWAIFNLVEGVIDHHILQVHHVRDDLGAPLAWDLGFLLLSVVLLVAGWLLYRRGDRALGAAARAHRGD</sequence>
<evidence type="ECO:0000313" key="3">
    <source>
        <dbReference type="Proteomes" id="UP000220340"/>
    </source>
</evidence>
<dbReference type="EMBL" id="PDCR01000028">
    <property type="protein sequence ID" value="PEG52667.1"/>
    <property type="molecule type" value="Genomic_DNA"/>
</dbReference>
<name>A0A2A7NQN1_9MYCO</name>
<keyword evidence="3" id="KW-1185">Reference proteome</keyword>
<dbReference type="Proteomes" id="UP000220340">
    <property type="component" value="Unassembled WGS sequence"/>
</dbReference>
<organism evidence="2 3">
    <name type="scientific">Mycolicibacterium diernhoferi</name>
    <dbReference type="NCBI Taxonomy" id="1801"/>
    <lineage>
        <taxon>Bacteria</taxon>
        <taxon>Bacillati</taxon>
        <taxon>Actinomycetota</taxon>
        <taxon>Actinomycetes</taxon>
        <taxon>Mycobacteriales</taxon>
        <taxon>Mycobacteriaceae</taxon>
        <taxon>Mycolicibacterium</taxon>
    </lineage>
</organism>